<dbReference type="PANTHER" id="PTHR30086">
    <property type="entry name" value="ARGININE EXPORTER PROTEIN ARGO"/>
    <property type="match status" value="1"/>
</dbReference>
<accession>A0A6L8W8J2</accession>
<sequence length="210" mass="21984">MLIEPGALGLFILSGLALNLTPGPDMLFTTASGLKQGPRAGVVAALGISAGSLVHVLLAIIGVTAIFKTSELAFDVLRFAGAAYLLWIGIRSFSARGGDLSRPHVKTADMIIVFRRGMLTNIINPKVALFFIAFLPQFVSIDAGSIALQILILGLLFNLTGLLCNGGVGLFSGGAGRLLLQRPGTAKWVSRISGTIFIGLAIRLALTERA</sequence>
<feature type="transmembrane region" description="Helical" evidence="6">
    <location>
        <begin position="118"/>
        <end position="139"/>
    </location>
</feature>
<keyword evidence="8" id="KW-1185">Reference proteome</keyword>
<dbReference type="GO" id="GO:0005886">
    <property type="term" value="C:plasma membrane"/>
    <property type="evidence" value="ECO:0007669"/>
    <property type="project" value="UniProtKB-SubCell"/>
</dbReference>
<evidence type="ECO:0000256" key="5">
    <source>
        <dbReference type="ARBA" id="ARBA00023136"/>
    </source>
</evidence>
<dbReference type="PIRSF" id="PIRSF006324">
    <property type="entry name" value="LeuE"/>
    <property type="match status" value="1"/>
</dbReference>
<keyword evidence="2" id="KW-1003">Cell membrane</keyword>
<feature type="transmembrane region" description="Helical" evidence="6">
    <location>
        <begin position="146"/>
        <end position="168"/>
    </location>
</feature>
<feature type="transmembrane region" description="Helical" evidence="6">
    <location>
        <begin position="41"/>
        <end position="67"/>
    </location>
</feature>
<dbReference type="GO" id="GO:0015171">
    <property type="term" value="F:amino acid transmembrane transporter activity"/>
    <property type="evidence" value="ECO:0007669"/>
    <property type="project" value="TreeGrafter"/>
</dbReference>
<reference evidence="7 8" key="1">
    <citation type="submission" date="2019-12" db="EMBL/GenBank/DDBJ databases">
        <title>Snethiella sp. nov. sp. isolated from sea sand.</title>
        <authorList>
            <person name="Kim J."/>
            <person name="Jeong S.E."/>
            <person name="Jung H.S."/>
            <person name="Jeon C.O."/>
        </authorList>
    </citation>
    <scope>NUCLEOTIDE SEQUENCE [LARGE SCALE GENOMIC DNA]</scope>
    <source>
        <strain evidence="7 8">DP05</strain>
    </source>
</reference>
<evidence type="ECO:0000256" key="4">
    <source>
        <dbReference type="ARBA" id="ARBA00022989"/>
    </source>
</evidence>
<comment type="caution">
    <text evidence="7">The sequence shown here is derived from an EMBL/GenBank/DDBJ whole genome shotgun (WGS) entry which is preliminary data.</text>
</comment>
<dbReference type="PANTHER" id="PTHR30086:SF20">
    <property type="entry name" value="ARGININE EXPORTER PROTEIN ARGO-RELATED"/>
    <property type="match status" value="1"/>
</dbReference>
<dbReference type="InterPro" id="IPR001123">
    <property type="entry name" value="LeuE-type"/>
</dbReference>
<name>A0A6L8W8J2_9PROT</name>
<keyword evidence="5 6" id="KW-0472">Membrane</keyword>
<gene>
    <name evidence="7" type="ORF">GQE98_12375</name>
</gene>
<keyword evidence="3 6" id="KW-0812">Transmembrane</keyword>
<comment type="subcellular location">
    <subcellularLocation>
        <location evidence="1">Cell membrane</location>
        <topology evidence="1">Multi-pass membrane protein</topology>
    </subcellularLocation>
</comment>
<organism evidence="7 8">
    <name type="scientific">Sneathiella litorea</name>
    <dbReference type="NCBI Taxonomy" id="2606216"/>
    <lineage>
        <taxon>Bacteria</taxon>
        <taxon>Pseudomonadati</taxon>
        <taxon>Pseudomonadota</taxon>
        <taxon>Alphaproteobacteria</taxon>
        <taxon>Sneathiellales</taxon>
        <taxon>Sneathiellaceae</taxon>
        <taxon>Sneathiella</taxon>
    </lineage>
</organism>
<evidence type="ECO:0000256" key="3">
    <source>
        <dbReference type="ARBA" id="ARBA00022692"/>
    </source>
</evidence>
<dbReference type="EMBL" id="WTUW01000002">
    <property type="protein sequence ID" value="MZR31431.1"/>
    <property type="molecule type" value="Genomic_DNA"/>
</dbReference>
<evidence type="ECO:0000313" key="7">
    <source>
        <dbReference type="EMBL" id="MZR31431.1"/>
    </source>
</evidence>
<evidence type="ECO:0000256" key="6">
    <source>
        <dbReference type="SAM" id="Phobius"/>
    </source>
</evidence>
<evidence type="ECO:0000256" key="1">
    <source>
        <dbReference type="ARBA" id="ARBA00004651"/>
    </source>
</evidence>
<dbReference type="AlphaFoldDB" id="A0A6L8W8J2"/>
<proteinExistence type="predicted"/>
<dbReference type="RefSeq" id="WP_161315936.1">
    <property type="nucleotide sequence ID" value="NZ_WTUW01000002.1"/>
</dbReference>
<evidence type="ECO:0000313" key="8">
    <source>
        <dbReference type="Proteomes" id="UP000476030"/>
    </source>
</evidence>
<protein>
    <submittedName>
        <fullName evidence="7">LysE family transporter</fullName>
    </submittedName>
</protein>
<feature type="transmembrane region" description="Helical" evidence="6">
    <location>
        <begin position="188"/>
        <end position="206"/>
    </location>
</feature>
<dbReference type="Proteomes" id="UP000476030">
    <property type="component" value="Unassembled WGS sequence"/>
</dbReference>
<dbReference type="Pfam" id="PF01810">
    <property type="entry name" value="LysE"/>
    <property type="match status" value="1"/>
</dbReference>
<keyword evidence="4 6" id="KW-1133">Transmembrane helix</keyword>
<evidence type="ECO:0000256" key="2">
    <source>
        <dbReference type="ARBA" id="ARBA00022475"/>
    </source>
</evidence>